<dbReference type="Pfam" id="PF12691">
    <property type="entry name" value="Phage_tail_terminator_6"/>
    <property type="match status" value="1"/>
</dbReference>
<evidence type="ECO:0008006" key="3">
    <source>
        <dbReference type="Google" id="ProtNLM"/>
    </source>
</evidence>
<evidence type="ECO:0000313" key="1">
    <source>
        <dbReference type="EMBL" id="QIP39706.1"/>
    </source>
</evidence>
<dbReference type="AlphaFoldDB" id="A0A6G9CSM4"/>
<protein>
    <recommendedName>
        <fullName evidence="3">DUF3168 domain-containing protein</fullName>
    </recommendedName>
</protein>
<proteinExistence type="predicted"/>
<evidence type="ECO:0000313" key="2">
    <source>
        <dbReference type="Proteomes" id="UP000502345"/>
    </source>
</evidence>
<dbReference type="EMBL" id="CP050124">
    <property type="protein sequence ID" value="QIP39706.1"/>
    <property type="molecule type" value="Genomic_DNA"/>
</dbReference>
<dbReference type="Proteomes" id="UP000502345">
    <property type="component" value="Chromosome"/>
</dbReference>
<dbReference type="InterPro" id="IPR024411">
    <property type="entry name" value="Tail_terminator_phage"/>
</dbReference>
<dbReference type="RefSeq" id="WP_166502098.1">
    <property type="nucleotide sequence ID" value="NZ_CP050124.1"/>
</dbReference>
<sequence>MTLVRAPDTVELLEALAQHLTNLGLARWDPNLTNYPTGALPVVFFGQLRDKPDNAIFINVYNDDRSKDEATPDYYVQIRFRAAGLDVRAVERMADTVFRAIDDTLHERSNTVWAGVNILSCRRHIRGPAALEASNRYTRPDSYTITTNPGATP</sequence>
<accession>A0A6G9CSM4</accession>
<reference evidence="1 2" key="1">
    <citation type="submission" date="2020-03" db="EMBL/GenBank/DDBJ databases">
        <title>Screen low temperature-resistant strains for efficient degradation of petroleum hydrocarbons under the low temperature.</title>
        <authorList>
            <person name="Wang Y."/>
            <person name="Chen J."/>
        </authorList>
    </citation>
    <scope>NUCLEOTIDE SEQUENCE [LARGE SCALE GENOMIC DNA]</scope>
    <source>
        <strain evidence="1 2">KB1</strain>
    </source>
</reference>
<gene>
    <name evidence="1" type="ORF">G9444_2462</name>
</gene>
<organism evidence="1 2">
    <name type="scientific">Rhodococcus erythropolis</name>
    <name type="common">Arthrobacter picolinophilus</name>
    <dbReference type="NCBI Taxonomy" id="1833"/>
    <lineage>
        <taxon>Bacteria</taxon>
        <taxon>Bacillati</taxon>
        <taxon>Actinomycetota</taxon>
        <taxon>Actinomycetes</taxon>
        <taxon>Mycobacteriales</taxon>
        <taxon>Nocardiaceae</taxon>
        <taxon>Rhodococcus</taxon>
        <taxon>Rhodococcus erythropolis group</taxon>
    </lineage>
</organism>
<name>A0A6G9CSM4_RHOER</name>